<organism evidence="2 3">
    <name type="scientific">Chelonia mydas</name>
    <name type="common">Green sea-turtle</name>
    <name type="synonym">Chelonia agassizi</name>
    <dbReference type="NCBI Taxonomy" id="8469"/>
    <lineage>
        <taxon>Eukaryota</taxon>
        <taxon>Metazoa</taxon>
        <taxon>Chordata</taxon>
        <taxon>Craniata</taxon>
        <taxon>Vertebrata</taxon>
        <taxon>Euteleostomi</taxon>
        <taxon>Archelosauria</taxon>
        <taxon>Testudinata</taxon>
        <taxon>Testudines</taxon>
        <taxon>Cryptodira</taxon>
        <taxon>Durocryptodira</taxon>
        <taxon>Americhelydia</taxon>
        <taxon>Chelonioidea</taxon>
        <taxon>Cheloniidae</taxon>
        <taxon>Chelonia</taxon>
    </lineage>
</organism>
<keyword evidence="3" id="KW-1185">Reference proteome</keyword>
<proteinExistence type="predicted"/>
<accession>M7BY29</accession>
<evidence type="ECO:0000256" key="1">
    <source>
        <dbReference type="SAM" id="MobiDB-lite"/>
    </source>
</evidence>
<sequence>MQRPPQKTRKGSTDAEPSALPMGAFHPPVPAGEDVAALEGSTAPALESLPSEAPDGAPPAPLTSGPPVSPGASVASGADEENSGVVEGDLPSINEEIEALGLTLIT</sequence>
<feature type="region of interest" description="Disordered" evidence="1">
    <location>
        <begin position="1"/>
        <end position="90"/>
    </location>
</feature>
<reference evidence="3" key="1">
    <citation type="journal article" date="2013" name="Nat. Genet.">
        <title>The draft genomes of soft-shell turtle and green sea turtle yield insights into the development and evolution of the turtle-specific body plan.</title>
        <authorList>
            <person name="Wang Z."/>
            <person name="Pascual-Anaya J."/>
            <person name="Zadissa A."/>
            <person name="Li W."/>
            <person name="Niimura Y."/>
            <person name="Huang Z."/>
            <person name="Li C."/>
            <person name="White S."/>
            <person name="Xiong Z."/>
            <person name="Fang D."/>
            <person name="Wang B."/>
            <person name="Ming Y."/>
            <person name="Chen Y."/>
            <person name="Zheng Y."/>
            <person name="Kuraku S."/>
            <person name="Pignatelli M."/>
            <person name="Herrero J."/>
            <person name="Beal K."/>
            <person name="Nozawa M."/>
            <person name="Li Q."/>
            <person name="Wang J."/>
            <person name="Zhang H."/>
            <person name="Yu L."/>
            <person name="Shigenobu S."/>
            <person name="Wang J."/>
            <person name="Liu J."/>
            <person name="Flicek P."/>
            <person name="Searle S."/>
            <person name="Wang J."/>
            <person name="Kuratani S."/>
            <person name="Yin Y."/>
            <person name="Aken B."/>
            <person name="Zhang G."/>
            <person name="Irie N."/>
        </authorList>
    </citation>
    <scope>NUCLEOTIDE SEQUENCE [LARGE SCALE GENOMIC DNA]</scope>
</reference>
<dbReference type="EMBL" id="KB537575">
    <property type="protein sequence ID" value="EMP33007.1"/>
    <property type="molecule type" value="Genomic_DNA"/>
</dbReference>
<protein>
    <submittedName>
        <fullName evidence="2">Uncharacterized protein</fullName>
    </submittedName>
</protein>
<evidence type="ECO:0000313" key="2">
    <source>
        <dbReference type="EMBL" id="EMP33007.1"/>
    </source>
</evidence>
<feature type="compositionally biased region" description="Basic residues" evidence="1">
    <location>
        <begin position="1"/>
        <end position="10"/>
    </location>
</feature>
<evidence type="ECO:0000313" key="3">
    <source>
        <dbReference type="Proteomes" id="UP000031443"/>
    </source>
</evidence>
<gene>
    <name evidence="2" type="ORF">UY3_09853</name>
</gene>
<dbReference type="Proteomes" id="UP000031443">
    <property type="component" value="Unassembled WGS sequence"/>
</dbReference>
<name>M7BY29_CHEMY</name>
<dbReference type="AlphaFoldDB" id="M7BY29"/>